<gene>
    <name evidence="3" type="primary">bug18</name>
    <name evidence="3" type="ordered locus">Bpet0742</name>
</gene>
<dbReference type="AlphaFoldDB" id="A9I592"/>
<dbReference type="STRING" id="94624.Bpet0742"/>
<dbReference type="PANTHER" id="PTHR42928:SF5">
    <property type="entry name" value="BLR1237 PROTEIN"/>
    <property type="match status" value="1"/>
</dbReference>
<keyword evidence="2" id="KW-0732">Signal</keyword>
<dbReference type="Gene3D" id="3.40.190.10">
    <property type="entry name" value="Periplasmic binding protein-like II"/>
    <property type="match status" value="1"/>
</dbReference>
<dbReference type="InterPro" id="IPR005064">
    <property type="entry name" value="BUG"/>
</dbReference>
<dbReference type="SUPFAM" id="SSF53850">
    <property type="entry name" value="Periplasmic binding protein-like II"/>
    <property type="match status" value="1"/>
</dbReference>
<protein>
    <submittedName>
        <fullName evidence="3">Secreted protein</fullName>
    </submittedName>
</protein>
<reference evidence="3 4" key="1">
    <citation type="journal article" date="2008" name="BMC Genomics">
        <title>The missing link: Bordetella petrii is endowed with both the metabolic versatility of environmental bacteria and virulence traits of pathogenic Bordetellae.</title>
        <authorList>
            <person name="Gross R."/>
            <person name="Guzman C.A."/>
            <person name="Sebaihia M."/>
            <person name="Martins Dos Santos V.A."/>
            <person name="Pieper D.H."/>
            <person name="Koebnik R."/>
            <person name="Lechner M."/>
            <person name="Bartels D."/>
            <person name="Buhrmester J."/>
            <person name="Choudhuri J.V."/>
            <person name="Ebensen T."/>
            <person name="Gaigalat L."/>
            <person name="Herrmann S."/>
            <person name="Khachane A.N."/>
            <person name="Larisch C."/>
            <person name="Link S."/>
            <person name="Linke B."/>
            <person name="Meyer F."/>
            <person name="Mormann S."/>
            <person name="Nakunst D."/>
            <person name="Rueckert C."/>
            <person name="Schneiker-Bekel S."/>
            <person name="Schulze K."/>
            <person name="Vorhoelter F.J."/>
            <person name="Yevsa T."/>
            <person name="Engle J.T."/>
            <person name="Goldman W.E."/>
            <person name="Puehler A."/>
            <person name="Goebel U.B."/>
            <person name="Goesmann A."/>
            <person name="Bloecker H."/>
            <person name="Kaiser O."/>
            <person name="Martinez-Arias R."/>
        </authorList>
    </citation>
    <scope>NUCLEOTIDE SEQUENCE [LARGE SCALE GENOMIC DNA]</scope>
    <source>
        <strain evidence="4">ATCC BAA-461 / DSM 12804 / CCUG 43448 / CIP 107267 / Se-1111R</strain>
    </source>
</reference>
<dbReference type="EMBL" id="AM902716">
    <property type="protein sequence ID" value="CAP41074.1"/>
    <property type="molecule type" value="Genomic_DNA"/>
</dbReference>
<comment type="similarity">
    <text evidence="1">Belongs to the UPF0065 (bug) family.</text>
</comment>
<dbReference type="InterPro" id="IPR042100">
    <property type="entry name" value="Bug_dom1"/>
</dbReference>
<dbReference type="Pfam" id="PF03401">
    <property type="entry name" value="TctC"/>
    <property type="match status" value="1"/>
</dbReference>
<keyword evidence="4" id="KW-1185">Reference proteome</keyword>
<organism evidence="3 4">
    <name type="scientific">Bordetella petrii (strain ATCC BAA-461 / DSM 12804 / CCUG 43448 / CIP 107267 / Se-1111R)</name>
    <dbReference type="NCBI Taxonomy" id="340100"/>
    <lineage>
        <taxon>Bacteria</taxon>
        <taxon>Pseudomonadati</taxon>
        <taxon>Pseudomonadota</taxon>
        <taxon>Betaproteobacteria</taxon>
        <taxon>Burkholderiales</taxon>
        <taxon>Alcaligenaceae</taxon>
        <taxon>Bordetella</taxon>
    </lineage>
</organism>
<accession>A9I592</accession>
<dbReference type="Gene3D" id="3.40.190.150">
    <property type="entry name" value="Bordetella uptake gene, domain 1"/>
    <property type="match status" value="1"/>
</dbReference>
<evidence type="ECO:0000313" key="3">
    <source>
        <dbReference type="EMBL" id="CAP41074.1"/>
    </source>
</evidence>
<dbReference type="KEGG" id="bpt:Bpet0742"/>
<sequence>MRILTLMLALTSMLVAAPGAANDVVRLVVPFSAGGPVDQVARILAPGLEDALGATVVVENRGGAGGTVGTNYVAKSPPDGRTVLMATSGFVISSQTTANLPYDPHKDLEPLALVGQVQTLLVVRPSLGVNTLAELVKLAKSGKPLSFGSTGVGGTMHVGGELLNHAAGIQALHVPYRGAAPAITALMAGEVDMVNADVPVLQPYVKSGRVKALVIYDTKHSVELPDVPDAVEAGYPQLLMSNWYSAMVPAGTPQAAKQKLEQAFLAAIRRPDIAQRLSEAGLRGPMGTADFRKKLDAEFERWVPFLRDVGLSAKK</sequence>
<evidence type="ECO:0000313" key="4">
    <source>
        <dbReference type="Proteomes" id="UP000001225"/>
    </source>
</evidence>
<feature type="signal peptide" evidence="2">
    <location>
        <begin position="1"/>
        <end position="21"/>
    </location>
</feature>
<dbReference type="PIRSF" id="PIRSF017082">
    <property type="entry name" value="YflP"/>
    <property type="match status" value="1"/>
</dbReference>
<name>A9I592_BORPD</name>
<dbReference type="PANTHER" id="PTHR42928">
    <property type="entry name" value="TRICARBOXYLATE-BINDING PROTEIN"/>
    <property type="match status" value="1"/>
</dbReference>
<dbReference type="Proteomes" id="UP000001225">
    <property type="component" value="Chromosome"/>
</dbReference>
<evidence type="ECO:0000256" key="2">
    <source>
        <dbReference type="SAM" id="SignalP"/>
    </source>
</evidence>
<feature type="chain" id="PRO_5002735797" evidence="2">
    <location>
        <begin position="22"/>
        <end position="315"/>
    </location>
</feature>
<dbReference type="eggNOG" id="COG3181">
    <property type="taxonomic scope" value="Bacteria"/>
</dbReference>
<dbReference type="CDD" id="cd07012">
    <property type="entry name" value="PBP2_Bug_TTT"/>
    <property type="match status" value="1"/>
</dbReference>
<proteinExistence type="inferred from homology"/>
<evidence type="ECO:0000256" key="1">
    <source>
        <dbReference type="ARBA" id="ARBA00006987"/>
    </source>
</evidence>